<feature type="binding site" evidence="4">
    <location>
        <position position="37"/>
    </location>
    <ligand>
        <name>S-adenosyl-L-methionine</name>
        <dbReference type="ChEBI" id="CHEBI:59789"/>
    </ligand>
</feature>
<feature type="binding site" evidence="4">
    <location>
        <position position="127"/>
    </location>
    <ligand>
        <name>Mg(2+)</name>
        <dbReference type="ChEBI" id="CHEBI:18420"/>
    </ligand>
</feature>
<dbReference type="GO" id="GO:0008168">
    <property type="term" value="F:methyltransferase activity"/>
    <property type="evidence" value="ECO:0007669"/>
    <property type="project" value="UniProtKB-KW"/>
</dbReference>
<dbReference type="GO" id="GO:0032259">
    <property type="term" value="P:methylation"/>
    <property type="evidence" value="ECO:0007669"/>
    <property type="project" value="UniProtKB-KW"/>
</dbReference>
<keyword evidence="3 4" id="KW-0949">S-adenosyl-L-methionine</keyword>
<evidence type="ECO:0000256" key="1">
    <source>
        <dbReference type="ARBA" id="ARBA00022603"/>
    </source>
</evidence>
<evidence type="ECO:0000256" key="3">
    <source>
        <dbReference type="ARBA" id="ARBA00022691"/>
    </source>
</evidence>
<comment type="subunit">
    <text evidence="4">Homodimer.</text>
</comment>
<dbReference type="InterPro" id="IPR029063">
    <property type="entry name" value="SAM-dependent_MTases_sf"/>
</dbReference>
<dbReference type="HAMAP" id="MF_02217">
    <property type="entry name" value="TrmR_methyltr"/>
    <property type="match status" value="1"/>
</dbReference>
<feature type="binding site" evidence="4">
    <location>
        <position position="83"/>
    </location>
    <ligand>
        <name>S-adenosyl-L-methionine</name>
        <dbReference type="ChEBI" id="CHEBI:59789"/>
    </ligand>
</feature>
<proteinExistence type="inferred from homology"/>
<reference evidence="5 6" key="1">
    <citation type="journal article" date="2025" name="Anaerobe">
        <title>Description of Anaerococcus kampingiae sp. nov., Anaerococcus groningensis sp. nov., Anaerococcus martiniensis sp. nov., and Anaerococcus cruorum sp. nov., isolated from human clinical specimens.</title>
        <authorList>
            <person name="Boiten K.E."/>
            <person name="Meijer J."/>
            <person name="van Wezel E.M."/>
            <person name="Veloo A.C.M."/>
        </authorList>
    </citation>
    <scope>NUCLEOTIDE SEQUENCE [LARGE SCALE GENOMIC DNA]</scope>
    <source>
        <strain evidence="5 6">ENR0874</strain>
    </source>
</reference>
<evidence type="ECO:0000313" key="6">
    <source>
        <dbReference type="Proteomes" id="UP001637994"/>
    </source>
</evidence>
<evidence type="ECO:0000313" key="5">
    <source>
        <dbReference type="EMBL" id="MFO3667042.1"/>
    </source>
</evidence>
<evidence type="ECO:0000256" key="2">
    <source>
        <dbReference type="ARBA" id="ARBA00022679"/>
    </source>
</evidence>
<keyword evidence="1 4" id="KW-0489">Methyltransferase</keyword>
<feature type="binding site" evidence="4">
    <location>
        <position position="153"/>
    </location>
    <ligand>
        <name>Mg(2+)</name>
        <dbReference type="ChEBI" id="CHEBI:18420"/>
    </ligand>
</feature>
<dbReference type="RefSeq" id="WP_106460250.1">
    <property type="nucleotide sequence ID" value="NZ_JBGMEF010000018.1"/>
</dbReference>
<keyword evidence="4" id="KW-0460">Magnesium</keyword>
<dbReference type="InterPro" id="IPR050362">
    <property type="entry name" value="Cation-dep_OMT"/>
</dbReference>
<keyword evidence="4" id="KW-0479">Metal-binding</keyword>
<organism evidence="5 6">
    <name type="scientific">Anaerococcus kampingae</name>
    <dbReference type="NCBI Taxonomy" id="3115614"/>
    <lineage>
        <taxon>Bacteria</taxon>
        <taxon>Bacillati</taxon>
        <taxon>Bacillota</taxon>
        <taxon>Tissierellia</taxon>
        <taxon>Tissierellales</taxon>
        <taxon>Peptoniphilaceae</taxon>
        <taxon>Anaerococcus</taxon>
    </lineage>
</organism>
<dbReference type="Proteomes" id="UP001637994">
    <property type="component" value="Unassembled WGS sequence"/>
</dbReference>
<feature type="binding site" evidence="4">
    <location>
        <position position="154"/>
    </location>
    <ligand>
        <name>Mg(2+)</name>
        <dbReference type="ChEBI" id="CHEBI:18420"/>
    </ligand>
</feature>
<feature type="binding site" evidence="4">
    <location>
        <position position="127"/>
    </location>
    <ligand>
        <name>S-adenosyl-L-methionine</name>
        <dbReference type="ChEBI" id="CHEBI:59789"/>
    </ligand>
</feature>
<comment type="catalytic activity">
    <reaction evidence="4">
        <text>5-hydroxyuridine(34) in tRNA + S-adenosyl-L-methionine = 5-methoxyuridine(34) in tRNA + S-adenosyl-L-homocysteine + H(+)</text>
        <dbReference type="Rhea" id="RHEA:60524"/>
        <dbReference type="Rhea" id="RHEA-COMP:13381"/>
        <dbReference type="Rhea" id="RHEA-COMP:15591"/>
        <dbReference type="ChEBI" id="CHEBI:15378"/>
        <dbReference type="ChEBI" id="CHEBI:57856"/>
        <dbReference type="ChEBI" id="CHEBI:59789"/>
        <dbReference type="ChEBI" id="CHEBI:136877"/>
        <dbReference type="ChEBI" id="CHEBI:143860"/>
    </reaction>
</comment>
<keyword evidence="2 4" id="KW-0808">Transferase</keyword>
<feature type="binding site" evidence="4">
    <location>
        <begin position="109"/>
        <end position="110"/>
    </location>
    <ligand>
        <name>S-adenosyl-L-methionine</name>
        <dbReference type="ChEBI" id="CHEBI:59789"/>
    </ligand>
</feature>
<dbReference type="PROSITE" id="PS51682">
    <property type="entry name" value="SAM_OMT_I"/>
    <property type="match status" value="1"/>
</dbReference>
<protein>
    <recommendedName>
        <fullName evidence="4">tRNA 5-hydroxyuridine methyltransferase</fullName>
        <ecNumber evidence="4">2.1.1.-</ecNumber>
    </recommendedName>
    <alternativeName>
        <fullName evidence="4">ho5U methyltransferase</fullName>
    </alternativeName>
</protein>
<evidence type="ECO:0000256" key="4">
    <source>
        <dbReference type="HAMAP-Rule" id="MF_02217"/>
    </source>
</evidence>
<keyword evidence="4" id="KW-0819">tRNA processing</keyword>
<dbReference type="Pfam" id="PF01596">
    <property type="entry name" value="Methyltransf_3"/>
    <property type="match status" value="1"/>
</dbReference>
<sequence length="208" mass="23825">MGNINYKYSSQFIEDLLEDVDFIELRKYAKENRVPIMNSQTKELLVSLVKIAKPKKILEIGTAIGYSSLIFSKYSDAQITTIELDENTAKIANNNFKKYKTNIKLINDDAMKALRNIDQGFDFVFIDANKSRYLDYFKITSKLLNEGGIIVADNVLFRGEVCNDDLIEKRKITLVKNLRKFLAYITNNEDFISSIIPIGDGLTISVRR</sequence>
<feature type="binding site" evidence="4">
    <location>
        <position position="67"/>
    </location>
    <ligand>
        <name>S-adenosyl-L-methionine</name>
        <dbReference type="ChEBI" id="CHEBI:59789"/>
    </ligand>
</feature>
<comment type="caution">
    <text evidence="5">The sequence shown here is derived from an EMBL/GenBank/DDBJ whole genome shotgun (WGS) entry which is preliminary data.</text>
</comment>
<name>A0ABW9MCI9_9FIRM</name>
<dbReference type="InterPro" id="IPR043675">
    <property type="entry name" value="TrmR_methyltr"/>
</dbReference>
<dbReference type="EMBL" id="JBGMEF010000018">
    <property type="protein sequence ID" value="MFO3667042.1"/>
    <property type="molecule type" value="Genomic_DNA"/>
</dbReference>
<comment type="function">
    <text evidence="4">Catalyzes the methylation of 5-hydroxyuridine (ho5U) to form 5-methoxyuridine (mo5U) at position 34 in tRNAs.</text>
</comment>
<dbReference type="CDD" id="cd02440">
    <property type="entry name" value="AdoMet_MTases"/>
    <property type="match status" value="1"/>
</dbReference>
<keyword evidence="6" id="KW-1185">Reference proteome</keyword>
<accession>A0ABW9MCI9</accession>
<dbReference type="InterPro" id="IPR002935">
    <property type="entry name" value="SAM_O-MeTrfase"/>
</dbReference>
<dbReference type="PANTHER" id="PTHR10509">
    <property type="entry name" value="O-METHYLTRANSFERASE-RELATED"/>
    <property type="match status" value="1"/>
</dbReference>
<dbReference type="EC" id="2.1.1.-" evidence="4"/>
<dbReference type="Gene3D" id="3.40.50.150">
    <property type="entry name" value="Vaccinia Virus protein VP39"/>
    <property type="match status" value="1"/>
</dbReference>
<gene>
    <name evidence="4" type="primary">trmR</name>
    <name evidence="5" type="ORF">ACCQ42_04585</name>
</gene>
<comment type="similarity">
    <text evidence="4">Belongs to the class I-like SAM-binding methyltransferase superfamily. Cation-dependent O-methyltransferase family.</text>
</comment>
<dbReference type="SUPFAM" id="SSF53335">
    <property type="entry name" value="S-adenosyl-L-methionine-dependent methyltransferases"/>
    <property type="match status" value="1"/>
</dbReference>
<dbReference type="PANTHER" id="PTHR10509:SF14">
    <property type="entry name" value="CAFFEOYL-COA O-METHYLTRANSFERASE 3-RELATED"/>
    <property type="match status" value="1"/>
</dbReference>